<keyword evidence="2 4" id="KW-0862">Zinc</keyword>
<dbReference type="Ensembl" id="ENSPKIT00000031358.1">
    <property type="protein sequence ID" value="ENSPKIP00000007307.1"/>
    <property type="gene ID" value="ENSPKIG00000023254.1"/>
</dbReference>
<dbReference type="SMART" id="SM00132">
    <property type="entry name" value="LIM"/>
    <property type="match status" value="1"/>
</dbReference>
<dbReference type="PROSITE" id="PS00478">
    <property type="entry name" value="LIM_DOMAIN_1"/>
    <property type="match status" value="1"/>
</dbReference>
<evidence type="ECO:0000259" key="7">
    <source>
        <dbReference type="PROSITE" id="PS50023"/>
    </source>
</evidence>
<protein>
    <recommendedName>
        <fullName evidence="11">MICAL like 2</fullName>
    </recommendedName>
</protein>
<dbReference type="Proteomes" id="UP000261540">
    <property type="component" value="Unplaced"/>
</dbReference>
<feature type="compositionally biased region" description="Polar residues" evidence="6">
    <location>
        <begin position="55"/>
        <end position="72"/>
    </location>
</feature>
<feature type="region of interest" description="Disordered" evidence="6">
    <location>
        <begin position="356"/>
        <end position="378"/>
    </location>
</feature>
<evidence type="ECO:0000313" key="9">
    <source>
        <dbReference type="Ensembl" id="ENSPKIP00000007307.1"/>
    </source>
</evidence>
<dbReference type="SUPFAM" id="SSF57716">
    <property type="entry name" value="Glucocorticoid receptor-like (DNA-binding domain)"/>
    <property type="match status" value="1"/>
</dbReference>
<evidence type="ECO:0000313" key="10">
    <source>
        <dbReference type="Proteomes" id="UP000261540"/>
    </source>
</evidence>
<keyword evidence="10" id="KW-1185">Reference proteome</keyword>
<dbReference type="STRING" id="1676925.ENSPKIP00000007307"/>
<evidence type="ECO:0000256" key="3">
    <source>
        <dbReference type="ARBA" id="ARBA00023038"/>
    </source>
</evidence>
<reference evidence="9" key="2">
    <citation type="submission" date="2025-09" db="UniProtKB">
        <authorList>
            <consortium name="Ensembl"/>
        </authorList>
    </citation>
    <scope>IDENTIFICATION</scope>
</reference>
<dbReference type="PROSITE" id="PS50023">
    <property type="entry name" value="LIM_DOMAIN_2"/>
    <property type="match status" value="1"/>
</dbReference>
<dbReference type="Pfam" id="PF00412">
    <property type="entry name" value="LIM"/>
    <property type="match status" value="1"/>
</dbReference>
<keyword evidence="3 4" id="KW-0440">LIM domain</keyword>
<name>A0A3B3QKN8_9TELE</name>
<dbReference type="PROSITE" id="PS51848">
    <property type="entry name" value="BMERB"/>
    <property type="match status" value="1"/>
</dbReference>
<feature type="domain" description="BMERB" evidence="8">
    <location>
        <begin position="410"/>
        <end position="563"/>
    </location>
</feature>
<evidence type="ECO:0000259" key="8">
    <source>
        <dbReference type="PROSITE" id="PS51848"/>
    </source>
</evidence>
<keyword evidence="5" id="KW-0175">Coiled coil</keyword>
<organism evidence="9 10">
    <name type="scientific">Paramormyrops kingsleyae</name>
    <dbReference type="NCBI Taxonomy" id="1676925"/>
    <lineage>
        <taxon>Eukaryota</taxon>
        <taxon>Metazoa</taxon>
        <taxon>Chordata</taxon>
        <taxon>Craniata</taxon>
        <taxon>Vertebrata</taxon>
        <taxon>Euteleostomi</taxon>
        <taxon>Actinopterygii</taxon>
        <taxon>Neopterygii</taxon>
        <taxon>Teleostei</taxon>
        <taxon>Osteoglossocephala</taxon>
        <taxon>Osteoglossomorpha</taxon>
        <taxon>Osteoglossiformes</taxon>
        <taxon>Mormyridae</taxon>
        <taxon>Paramormyrops</taxon>
    </lineage>
</organism>
<evidence type="ECO:0000256" key="2">
    <source>
        <dbReference type="ARBA" id="ARBA00022833"/>
    </source>
</evidence>
<dbReference type="GO" id="GO:0046872">
    <property type="term" value="F:metal ion binding"/>
    <property type="evidence" value="ECO:0007669"/>
    <property type="project" value="UniProtKB-KW"/>
</dbReference>
<dbReference type="Pfam" id="PF12130">
    <property type="entry name" value="bMERB_dom"/>
    <property type="match status" value="1"/>
</dbReference>
<keyword evidence="1 4" id="KW-0479">Metal-binding</keyword>
<proteinExistence type="predicted"/>
<dbReference type="InterPro" id="IPR001781">
    <property type="entry name" value="Znf_LIM"/>
</dbReference>
<feature type="compositionally biased region" description="Basic and acidic residues" evidence="6">
    <location>
        <begin position="29"/>
        <end position="39"/>
    </location>
</feature>
<evidence type="ECO:0000256" key="1">
    <source>
        <dbReference type="ARBA" id="ARBA00022723"/>
    </source>
</evidence>
<dbReference type="PANTHER" id="PTHR23167:SF87">
    <property type="entry name" value="MICAL-LIKE PROTEIN 2"/>
    <property type="match status" value="1"/>
</dbReference>
<dbReference type="Gene3D" id="2.10.110.10">
    <property type="entry name" value="Cysteine Rich Protein"/>
    <property type="match status" value="1"/>
</dbReference>
<feature type="region of interest" description="Disordered" evidence="6">
    <location>
        <begin position="29"/>
        <end position="82"/>
    </location>
</feature>
<feature type="coiled-coil region" evidence="5">
    <location>
        <begin position="423"/>
        <end position="457"/>
    </location>
</feature>
<evidence type="ECO:0000256" key="5">
    <source>
        <dbReference type="SAM" id="Coils"/>
    </source>
</evidence>
<dbReference type="InterPro" id="IPR050540">
    <property type="entry name" value="F-actin_Monoox_Mical"/>
</dbReference>
<evidence type="ECO:0000256" key="4">
    <source>
        <dbReference type="PROSITE-ProRule" id="PRU00125"/>
    </source>
</evidence>
<dbReference type="PANTHER" id="PTHR23167">
    <property type="entry name" value="CALPONIN HOMOLOGY DOMAIN-CONTAINING PROTEIN DDB_G0272472-RELATED"/>
    <property type="match status" value="1"/>
</dbReference>
<evidence type="ECO:0008006" key="11">
    <source>
        <dbReference type="Google" id="ProtNLM"/>
    </source>
</evidence>
<dbReference type="GeneTree" id="ENSGT00940000160222"/>
<dbReference type="InterPro" id="IPR022735">
    <property type="entry name" value="bMERB_dom"/>
</dbReference>
<dbReference type="SMART" id="SM01203">
    <property type="entry name" value="DUF3585"/>
    <property type="match status" value="1"/>
</dbReference>
<feature type="domain" description="LIM zinc-binding" evidence="7">
    <location>
        <begin position="100"/>
        <end position="162"/>
    </location>
</feature>
<dbReference type="AlphaFoldDB" id="A0A3B3QKN8"/>
<evidence type="ECO:0000256" key="6">
    <source>
        <dbReference type="SAM" id="MobiDB-lite"/>
    </source>
</evidence>
<accession>A0A3B3QKN8</accession>
<sequence>SILEYLLHVNSIRDVCSLPVGGLGGIKRAAEGSKEEPSGKKNQPVVAKPFASVPATENQPPSTLDISITKPQRPSPKLPRVPDQKKVLVETSNKTGTLSSTCVVCKNHVHLVQRHLVDGKLFHRSCFKCGECSSILLSGTYKVGPKPGTFVCTTHQVAKSGQKTVPSLGVALHRHDPKADTGIISSGLKNAGSHALRSTSAVPGGPINAVPAASPWTPSAARTQAARQRFFQAGLDPQPVSRVLAASDEKDRARVLVTSKLTELNRNNNNTASKVGLWKADGWSGPAPVSAPGGQGGKSSGGVTIVEPKTSNKEYQCSPYGSKGSDGSTCPSGWRANLKPLSGRPETNPAAFVKFGSPAPEKTPAGLSDTGSGRQAQPAATFPKAFGEAHASPGLKAVKGSPSLYSLKPEMESPKDQLSYISKEEIQQELKALEDGLSELERRGVELEQRLRGAEREGQDDVFDALMVDWFALISEKQSHVRKESELVYIAKTQDLEEQQPEVEVQLRRLMEKPSRLKTAADNKREEELMDKLLEIVNDRNAIIEGLDEDRLREKDEDEQLSQMMEQLGKKKIKKKQKSVVKKLFKRKQKKRAGKAC</sequence>
<reference evidence="9" key="1">
    <citation type="submission" date="2025-08" db="UniProtKB">
        <authorList>
            <consortium name="Ensembl"/>
        </authorList>
    </citation>
    <scope>IDENTIFICATION</scope>
</reference>
<dbReference type="CDD" id="cd09444">
    <property type="entry name" value="LIM_Mical_like_1"/>
    <property type="match status" value="1"/>
</dbReference>